<evidence type="ECO:0000256" key="2">
    <source>
        <dbReference type="SAM" id="MobiDB-lite"/>
    </source>
</evidence>
<protein>
    <submittedName>
        <fullName evidence="3">Uncharacterized protein</fullName>
    </submittedName>
</protein>
<feature type="region of interest" description="Disordered" evidence="2">
    <location>
        <begin position="935"/>
        <end position="966"/>
    </location>
</feature>
<feature type="compositionally biased region" description="Low complexity" evidence="2">
    <location>
        <begin position="467"/>
        <end position="485"/>
    </location>
</feature>
<feature type="region of interest" description="Disordered" evidence="2">
    <location>
        <begin position="659"/>
        <end position="682"/>
    </location>
</feature>
<feature type="coiled-coil region" evidence="1">
    <location>
        <begin position="563"/>
        <end position="607"/>
    </location>
</feature>
<gene>
    <name evidence="3" type="ORF">HDU87_000443</name>
</gene>
<feature type="compositionally biased region" description="Basic residues" evidence="2">
    <location>
        <begin position="118"/>
        <end position="130"/>
    </location>
</feature>
<organism evidence="3 4">
    <name type="scientific">Geranomyces variabilis</name>
    <dbReference type="NCBI Taxonomy" id="109894"/>
    <lineage>
        <taxon>Eukaryota</taxon>
        <taxon>Fungi</taxon>
        <taxon>Fungi incertae sedis</taxon>
        <taxon>Chytridiomycota</taxon>
        <taxon>Chytridiomycota incertae sedis</taxon>
        <taxon>Chytridiomycetes</taxon>
        <taxon>Spizellomycetales</taxon>
        <taxon>Powellomycetaceae</taxon>
        <taxon>Geranomyces</taxon>
    </lineage>
</organism>
<feature type="region of interest" description="Disordered" evidence="2">
    <location>
        <begin position="217"/>
        <end position="327"/>
    </location>
</feature>
<proteinExistence type="predicted"/>
<feature type="region of interest" description="Disordered" evidence="2">
    <location>
        <begin position="861"/>
        <end position="919"/>
    </location>
</feature>
<reference evidence="3" key="1">
    <citation type="submission" date="2020-05" db="EMBL/GenBank/DDBJ databases">
        <title>Phylogenomic resolution of chytrid fungi.</title>
        <authorList>
            <person name="Stajich J.E."/>
            <person name="Amses K."/>
            <person name="Simmons R."/>
            <person name="Seto K."/>
            <person name="Myers J."/>
            <person name="Bonds A."/>
            <person name="Quandt C.A."/>
            <person name="Barry K."/>
            <person name="Liu P."/>
            <person name="Grigoriev I."/>
            <person name="Longcore J.E."/>
            <person name="James T.Y."/>
        </authorList>
    </citation>
    <scope>NUCLEOTIDE SEQUENCE</scope>
    <source>
        <strain evidence="3">JEL0379</strain>
    </source>
</reference>
<feature type="compositionally biased region" description="Basic and acidic residues" evidence="2">
    <location>
        <begin position="907"/>
        <end position="918"/>
    </location>
</feature>
<feature type="region of interest" description="Disordered" evidence="2">
    <location>
        <begin position="1"/>
        <end position="72"/>
    </location>
</feature>
<dbReference type="Proteomes" id="UP001212152">
    <property type="component" value="Unassembled WGS sequence"/>
</dbReference>
<dbReference type="AlphaFoldDB" id="A0AAD5TP62"/>
<keyword evidence="1" id="KW-0175">Coiled coil</keyword>
<feature type="compositionally biased region" description="Basic and acidic residues" evidence="2">
    <location>
        <begin position="45"/>
        <end position="59"/>
    </location>
</feature>
<feature type="compositionally biased region" description="Low complexity" evidence="2">
    <location>
        <begin position="429"/>
        <end position="440"/>
    </location>
</feature>
<accession>A0AAD5TP62</accession>
<keyword evidence="4" id="KW-1185">Reference proteome</keyword>
<dbReference type="EMBL" id="JADGJQ010000010">
    <property type="protein sequence ID" value="KAJ3182096.1"/>
    <property type="molecule type" value="Genomic_DNA"/>
</dbReference>
<comment type="caution">
    <text evidence="3">The sequence shown here is derived from an EMBL/GenBank/DDBJ whole genome shotgun (WGS) entry which is preliminary data.</text>
</comment>
<feature type="compositionally biased region" description="Basic and acidic residues" evidence="2">
    <location>
        <begin position="791"/>
        <end position="803"/>
    </location>
</feature>
<evidence type="ECO:0000256" key="1">
    <source>
        <dbReference type="SAM" id="Coils"/>
    </source>
</evidence>
<feature type="compositionally biased region" description="Basic and acidic residues" evidence="2">
    <location>
        <begin position="315"/>
        <end position="324"/>
    </location>
</feature>
<feature type="compositionally biased region" description="Polar residues" evidence="2">
    <location>
        <begin position="246"/>
        <end position="257"/>
    </location>
</feature>
<sequence length="966" mass="104140">MGFFGKKKNSGESLNNSATLTVATDSQEQMQQQPPPPPPDAVPQQHDDNPTAAKPRREIPAAAHAPVFDPDAPIGKAKAFVIPEYADGASAPPPGNEGPKAQPTSWTLGEDDAGTPPRGRRGLPPRRGRGGSRPTGRGQSNEPVLVPVAAGAIDSTVPIAVPPPPVEQQPPLADPVHDAPTPRAKAKVVVVDEVAVDPRHHQEEQQPVHEAATDGAVHHLVQKIEKAAHLQPRQPSQQDVPHEQQLHPQHSRAQVTNEVRIAEPAIIHDTTAANHPPHQQLQFEEPPAVVPTVKRKPARSRSRDPQQQPSAPKPPWDDRVDRKPSVLQTYDNAAFEAETALQERLNGPNQQQQLGGKKRAGGVANAGVVVHGSMTIYPPAPPLPAPAAAAGEQQHHGVVKPFKLPAHLAARAAAHAKAPPPFDPTAVTAHQQAQQPHQPAGSTIPHYAASTLRHAGVYDQPGGGGASSTTRPRSGGGRPRSSNGGATTGRRVIFPRTRIPVAGSKRPPWHAGTALVAIETLRRTHAASTSYLSAADGASGAEPARPAVRKPLDLGLREGMTPQEEVEALVKRMRDLYEELLNVTDERDAERKAARDLRKRVQREQERHGVLPRVTTVVPTSVEANLNLRYQFKKHMDAERERYHKLEDENRDLAARLKESEARQHATKRSASSATKSRRAADTQTLLKKLKDADLEKQRLADHIRKQGALLEREAQQRTKVETERQVLRTQFVHTLKGLDGVDLPPPAAAGAEAGGAEEGRLRRRRSGVGGSRRSLEGITKPIERRRKSKELRNQEADGRDADTEGTDGNDDTKTAKSKLPTVFRKNDRHRSVLFNLDRDLREAGNLIDSLDKDLVAAAAHKKPHRNGANSSVPVSESEDEGGMAQRRQAAAAAGGNGSPLIAESGGEDKAAQNEGRMRSAKIRAEYNVYVRQKHEAERAGLRPPPLPAAALLPGSGQPADGGAVS</sequence>
<feature type="region of interest" description="Disordered" evidence="2">
    <location>
        <begin position="416"/>
        <end position="492"/>
    </location>
</feature>
<feature type="region of interest" description="Disordered" evidence="2">
    <location>
        <begin position="739"/>
        <end position="823"/>
    </location>
</feature>
<name>A0AAD5TP62_9FUNG</name>
<feature type="compositionally biased region" description="Low complexity" evidence="2">
    <location>
        <begin position="885"/>
        <end position="894"/>
    </location>
</feature>
<evidence type="ECO:0000313" key="4">
    <source>
        <dbReference type="Proteomes" id="UP001212152"/>
    </source>
</evidence>
<evidence type="ECO:0000313" key="3">
    <source>
        <dbReference type="EMBL" id="KAJ3182096.1"/>
    </source>
</evidence>
<feature type="region of interest" description="Disordered" evidence="2">
    <location>
        <begin position="85"/>
        <end position="185"/>
    </location>
</feature>
<feature type="compositionally biased region" description="Polar residues" evidence="2">
    <location>
        <begin position="11"/>
        <end position="26"/>
    </location>
</feature>
<feature type="compositionally biased region" description="Polar residues" evidence="2">
    <location>
        <begin position="271"/>
        <end position="282"/>
    </location>
</feature>